<feature type="compositionally biased region" description="Polar residues" evidence="1">
    <location>
        <begin position="172"/>
        <end position="185"/>
    </location>
</feature>
<dbReference type="PANTHER" id="PTHR34211">
    <property type="entry name" value="CALCINEURIN-LIKE METALLO-PHOSPHOESTERASE SUPERFAMILY PROTEIN"/>
    <property type="match status" value="1"/>
</dbReference>
<feature type="region of interest" description="Disordered" evidence="1">
    <location>
        <begin position="166"/>
        <end position="185"/>
    </location>
</feature>
<feature type="compositionally biased region" description="Polar residues" evidence="1">
    <location>
        <begin position="751"/>
        <end position="764"/>
    </location>
</feature>
<keyword evidence="2" id="KW-0472">Membrane</keyword>
<feature type="compositionally biased region" description="Basic and acidic residues" evidence="1">
    <location>
        <begin position="337"/>
        <end position="347"/>
    </location>
</feature>
<dbReference type="AlphaFoldDB" id="A0A7S2UID7"/>
<keyword evidence="2" id="KW-0812">Transmembrane</keyword>
<dbReference type="SUPFAM" id="SSF56300">
    <property type="entry name" value="Metallo-dependent phosphatases"/>
    <property type="match status" value="1"/>
</dbReference>
<protein>
    <recommendedName>
        <fullName evidence="4">Calcineurin-like phosphoesterase domain-containing protein</fullName>
    </recommendedName>
</protein>
<dbReference type="Gene3D" id="3.60.21.10">
    <property type="match status" value="1"/>
</dbReference>
<evidence type="ECO:0008006" key="4">
    <source>
        <dbReference type="Google" id="ProtNLM"/>
    </source>
</evidence>
<gene>
    <name evidence="3" type="ORF">ASEP1449_LOCUS12394</name>
</gene>
<feature type="transmembrane region" description="Helical" evidence="2">
    <location>
        <begin position="115"/>
        <end position="144"/>
    </location>
</feature>
<dbReference type="InterPro" id="IPR029052">
    <property type="entry name" value="Metallo-depent_PP-like"/>
</dbReference>
<proteinExistence type="predicted"/>
<evidence type="ECO:0000256" key="2">
    <source>
        <dbReference type="SAM" id="Phobius"/>
    </source>
</evidence>
<feature type="compositionally biased region" description="Acidic residues" evidence="1">
    <location>
        <begin position="354"/>
        <end position="374"/>
    </location>
</feature>
<feature type="transmembrane region" description="Helical" evidence="2">
    <location>
        <begin position="935"/>
        <end position="956"/>
    </location>
</feature>
<accession>A0A7S2UID7</accession>
<dbReference type="PANTHER" id="PTHR34211:SF3">
    <property type="entry name" value="CALCINEURIN-LIKE METALLO-PHOSPHOESTERASE SUPERFAMILY PROTEIN"/>
    <property type="match status" value="1"/>
</dbReference>
<feature type="transmembrane region" description="Helical" evidence="2">
    <location>
        <begin position="853"/>
        <end position="874"/>
    </location>
</feature>
<name>A0A7S2UID7_9STRA</name>
<feature type="transmembrane region" description="Helical" evidence="2">
    <location>
        <begin position="46"/>
        <end position="63"/>
    </location>
</feature>
<evidence type="ECO:0000256" key="1">
    <source>
        <dbReference type="SAM" id="MobiDB-lite"/>
    </source>
</evidence>
<dbReference type="EMBL" id="HBHQ01018499">
    <property type="protein sequence ID" value="CAD9820561.1"/>
    <property type="molecule type" value="Transcribed_RNA"/>
</dbReference>
<feature type="compositionally biased region" description="Polar residues" evidence="1">
    <location>
        <begin position="772"/>
        <end position="783"/>
    </location>
</feature>
<feature type="transmembrane region" description="Helical" evidence="2">
    <location>
        <begin position="1106"/>
        <end position="1135"/>
    </location>
</feature>
<keyword evidence="2" id="KW-1133">Transmembrane helix</keyword>
<feature type="region of interest" description="Disordered" evidence="1">
    <location>
        <begin position="331"/>
        <end position="380"/>
    </location>
</feature>
<feature type="transmembrane region" description="Helical" evidence="2">
    <location>
        <begin position="84"/>
        <end position="109"/>
    </location>
</feature>
<reference evidence="3" key="1">
    <citation type="submission" date="2021-01" db="EMBL/GenBank/DDBJ databases">
        <authorList>
            <person name="Corre E."/>
            <person name="Pelletier E."/>
            <person name="Niang G."/>
            <person name="Scheremetjew M."/>
            <person name="Finn R."/>
            <person name="Kale V."/>
            <person name="Holt S."/>
            <person name="Cochrane G."/>
            <person name="Meng A."/>
            <person name="Brown T."/>
            <person name="Cohen L."/>
        </authorList>
    </citation>
    <scope>NUCLEOTIDE SEQUENCE</scope>
    <source>
        <strain evidence="3">CCMP2084</strain>
    </source>
</reference>
<feature type="transmembrane region" description="Helical" evidence="2">
    <location>
        <begin position="886"/>
        <end position="904"/>
    </location>
</feature>
<sequence length="1239" mass="140435">MKKRNKLLHESMAQQQQPLSNSSFSYLFAGRGPTKQLLNNVHPERFVSWISILLLLIMIQSFRSSAAPFLNPSGEPRRFASKSVYFHITAGVYLWVLSSTILTVIPHFSSSHYNVIIAAALFFPMLFSTVASLFIGRFLVRMWFYALELTRRKKQQIRNTIVETKHFRSPTKDTNNNHQTNGTVTKNKPLMTAIQKSSLASLESLNNAAAETTTIPMMERRRPLMVSFHRPFRRLLKWSALLSAVLCFVYTHCWSRDMGAFKVRKSHGAGAVCRVAFMPFDNGGGAEESSIWILWGMAVGAMLVTFFQDEFDGKHEASALLLRPNTAKQLVSTSRSSGEETRIRSSERSLNSSELDDDDDSSNDLSSDDEENDEPSNGFVSILGLHSSQERPQDTLDMVPWYSVLLVASAFDILVQLKVFLGRFDARTMQSALDMRERHVETKQRNFERIWSRGKEPPFDVKNYAPGCVFECDSKRSNSDDEGGGLWFDFMADCGDGFHSSYHVARMLAQPTLSVKDSKTTSRTLPRGEFLVIGGDLAYPDPSEESFEKRFFRTFEDAMAPPPSFRRKAISTKKPALPVKGWVGCFDETYEKDKALQYGDDDVLKHYNGPSAFIIPGNHDWYDGLTTFSRFILARDWLGGWLIPQKRSYFALKLPQGWWIFGLDLALTQDIDIDQFKFFAHVAATALKPSDAVILVTHEPTWVTVADQKITDPGHFPEKNLRELEKNHLAGKVRARLAGDLHHYTRHTPCTPRSPQDMTKSPTTSHRKRGKSNSSLRSGSTEESPPINLPELFVSGGGGAFLHGTHTFDDRISVGPKGDEYVRVAAYPSAKVCSRLSWLNMWQFRWRNWRLDIVWAICYFGVSSSLFPLCGIYADYSKYNSTHDPFFLFLWVVKTVYGLFCELLSIGRISLFFAFVIVFSLVSLTDSKLKPTTRFLWGFSHGLAHLFAALACLLFVECIVEWTIDENIVKVATGVAKSKWRGADEGIDLASSLYQEYKSHFSHIFDEISPASNMKLSSSGDLFVNRAGNMNSFQQFHANAYEMVIEAISWLVKTVPLLQATLQLFDLPGTIAEKHTHICKILCADGTECLLRNNFFRYQLISRSTIVSYVGAMSLYFFILAIPLAGSIFGTWLALTLNIFKAQYNEGWSSLRIPHWKNFLKLHIKDNGDLEVFAIGLSRVPTSWVRDPSCGEFQTHNNNVPSWKWHQPSKWVPQRSFKKFVPEVVDYSCIPKRPSSKPI</sequence>
<feature type="region of interest" description="Disordered" evidence="1">
    <location>
        <begin position="744"/>
        <end position="788"/>
    </location>
</feature>
<evidence type="ECO:0000313" key="3">
    <source>
        <dbReference type="EMBL" id="CAD9820561.1"/>
    </source>
</evidence>
<organism evidence="3">
    <name type="scientific">Attheya septentrionalis</name>
    <dbReference type="NCBI Taxonomy" id="420275"/>
    <lineage>
        <taxon>Eukaryota</taxon>
        <taxon>Sar</taxon>
        <taxon>Stramenopiles</taxon>
        <taxon>Ochrophyta</taxon>
        <taxon>Bacillariophyta</taxon>
        <taxon>Coscinodiscophyceae</taxon>
        <taxon>Chaetocerotophycidae</taxon>
        <taxon>Chaetocerotales</taxon>
        <taxon>Attheyaceae</taxon>
        <taxon>Attheya</taxon>
    </lineage>
</organism>